<dbReference type="EMBL" id="BAAAUV010000013">
    <property type="protein sequence ID" value="GAA3223234.1"/>
    <property type="molecule type" value="Genomic_DNA"/>
</dbReference>
<name>A0ABP6QE23_9ACTN</name>
<dbReference type="NCBIfam" id="TIGR01563">
    <property type="entry name" value="gp16_SPP1"/>
    <property type="match status" value="1"/>
</dbReference>
<gene>
    <name evidence="2" type="ORF">GCM10010468_49610</name>
</gene>
<organism evidence="2 3">
    <name type="scientific">Actinocorallia longicatena</name>
    <dbReference type="NCBI Taxonomy" id="111803"/>
    <lineage>
        <taxon>Bacteria</taxon>
        <taxon>Bacillati</taxon>
        <taxon>Actinomycetota</taxon>
        <taxon>Actinomycetes</taxon>
        <taxon>Streptosporangiales</taxon>
        <taxon>Thermomonosporaceae</taxon>
        <taxon>Actinocorallia</taxon>
    </lineage>
</organism>
<evidence type="ECO:0000313" key="3">
    <source>
        <dbReference type="Proteomes" id="UP001501237"/>
    </source>
</evidence>
<feature type="region of interest" description="Disordered" evidence="1">
    <location>
        <begin position="1"/>
        <end position="29"/>
    </location>
</feature>
<dbReference type="Gene3D" id="2.40.10.270">
    <property type="entry name" value="Bacteriophage SPP1 head-tail adaptor protein"/>
    <property type="match status" value="1"/>
</dbReference>
<dbReference type="InterPro" id="IPR038666">
    <property type="entry name" value="SSP1_head-tail_sf"/>
</dbReference>
<dbReference type="Proteomes" id="UP001501237">
    <property type="component" value="Unassembled WGS sequence"/>
</dbReference>
<evidence type="ECO:0008006" key="4">
    <source>
        <dbReference type="Google" id="ProtNLM"/>
    </source>
</evidence>
<protein>
    <recommendedName>
        <fullName evidence="4">Head-tail adaptor protein</fullName>
    </recommendedName>
</protein>
<comment type="caution">
    <text evidence="2">The sequence shown here is derived from an EMBL/GenBank/DDBJ whole genome shotgun (WGS) entry which is preliminary data.</text>
</comment>
<dbReference type="Pfam" id="PF05521">
    <property type="entry name" value="Phage_HCP"/>
    <property type="match status" value="1"/>
</dbReference>
<reference evidence="3" key="1">
    <citation type="journal article" date="2019" name="Int. J. Syst. Evol. Microbiol.">
        <title>The Global Catalogue of Microorganisms (GCM) 10K type strain sequencing project: providing services to taxonomists for standard genome sequencing and annotation.</title>
        <authorList>
            <consortium name="The Broad Institute Genomics Platform"/>
            <consortium name="The Broad Institute Genome Sequencing Center for Infectious Disease"/>
            <person name="Wu L."/>
            <person name="Ma J."/>
        </authorList>
    </citation>
    <scope>NUCLEOTIDE SEQUENCE [LARGE SCALE GENOMIC DNA]</scope>
    <source>
        <strain evidence="3">JCM 9377</strain>
    </source>
</reference>
<dbReference type="InterPro" id="IPR008767">
    <property type="entry name" value="Phage_SPP1_head-tail_adaptor"/>
</dbReference>
<accession>A0ABP6QE23</accession>
<sequence length="108" mass="11824">MIDHLLNGTRQVWRPTTTPDGKGGQTVTHQHVGDVPVKVDQPSAAEKMTADQWGAEHTHSVYLQADADVDRNDQLRGDGQVLEVLAIVDPSRNTYSKAICTLVQHEGV</sequence>
<feature type="compositionally biased region" description="Polar residues" evidence="1">
    <location>
        <begin position="8"/>
        <end position="29"/>
    </location>
</feature>
<evidence type="ECO:0000256" key="1">
    <source>
        <dbReference type="SAM" id="MobiDB-lite"/>
    </source>
</evidence>
<evidence type="ECO:0000313" key="2">
    <source>
        <dbReference type="EMBL" id="GAA3223234.1"/>
    </source>
</evidence>
<proteinExistence type="predicted"/>
<keyword evidence="3" id="KW-1185">Reference proteome</keyword>
<dbReference type="RefSeq" id="WP_344832529.1">
    <property type="nucleotide sequence ID" value="NZ_BAAAUV010000013.1"/>
</dbReference>